<evidence type="ECO:0000256" key="6">
    <source>
        <dbReference type="ARBA" id="ARBA00023136"/>
    </source>
</evidence>
<comment type="similarity">
    <text evidence="2">Belongs to the bacterial sugar transferase family.</text>
</comment>
<dbReference type="Pfam" id="PF13727">
    <property type="entry name" value="CoA_binding_3"/>
    <property type="match status" value="1"/>
</dbReference>
<keyword evidence="10" id="KW-1185">Reference proteome</keyword>
<keyword evidence="3 9" id="KW-0808">Transferase</keyword>
<evidence type="ECO:0000256" key="5">
    <source>
        <dbReference type="ARBA" id="ARBA00022989"/>
    </source>
</evidence>
<feature type="transmembrane region" description="Helical" evidence="7">
    <location>
        <begin position="47"/>
        <end position="69"/>
    </location>
</feature>
<dbReference type="InterPro" id="IPR003362">
    <property type="entry name" value="Bact_transf"/>
</dbReference>
<organism evidence="9 10">
    <name type="scientific">Eubacterium segne</name>
    <dbReference type="NCBI Taxonomy" id="2763045"/>
    <lineage>
        <taxon>Bacteria</taxon>
        <taxon>Bacillati</taxon>
        <taxon>Bacillota</taxon>
        <taxon>Clostridia</taxon>
        <taxon>Eubacteriales</taxon>
        <taxon>Eubacteriaceae</taxon>
        <taxon>Eubacterium</taxon>
    </lineage>
</organism>
<accession>A0ABR7F5I1</accession>
<evidence type="ECO:0000313" key="9">
    <source>
        <dbReference type="EMBL" id="MBC5668871.1"/>
    </source>
</evidence>
<dbReference type="NCBIfam" id="TIGR03025">
    <property type="entry name" value="EPS_sugtrans"/>
    <property type="match status" value="1"/>
</dbReference>
<keyword evidence="4 7" id="KW-0812">Transmembrane</keyword>
<feature type="transmembrane region" description="Helical" evidence="7">
    <location>
        <begin position="12"/>
        <end position="32"/>
    </location>
</feature>
<dbReference type="GO" id="GO:0016740">
    <property type="term" value="F:transferase activity"/>
    <property type="evidence" value="ECO:0007669"/>
    <property type="project" value="UniProtKB-KW"/>
</dbReference>
<evidence type="ECO:0000259" key="8">
    <source>
        <dbReference type="Pfam" id="PF02397"/>
    </source>
</evidence>
<evidence type="ECO:0000256" key="1">
    <source>
        <dbReference type="ARBA" id="ARBA00004141"/>
    </source>
</evidence>
<feature type="domain" description="Bacterial sugar transferase" evidence="8">
    <location>
        <begin position="277"/>
        <end position="475"/>
    </location>
</feature>
<dbReference type="PANTHER" id="PTHR30576:SF10">
    <property type="entry name" value="SLL5057 PROTEIN"/>
    <property type="match status" value="1"/>
</dbReference>
<gene>
    <name evidence="9" type="ORF">H8S00_12925</name>
</gene>
<keyword evidence="6 7" id="KW-0472">Membrane</keyword>
<keyword evidence="5 7" id="KW-1133">Transmembrane helix</keyword>
<sequence length="481" mass="55330">MHIKKSSWIKHFDFILADLICLNITFNLAYWLRHGIANVYEIKDYRMIMIMIMVLHFCITYFSNWYSGILKRGYFGEFQKVFIYNLEMIAVVFSYLFVMQLSIQYSRLTFISYFCINTIVMYMVHIILKKIINDNEGLSKYNRVKILVLVNEEMAVDSVNLIKDGHDKTYDVVGIAIVEPESKCSEIMGIPVVAYGKDVYEYVCHNVIDDVLICMDPGRQDEIERVTNKFLEMGVTVHVKMNMFTQGLPNVYFGRINAVNVLTTSMKTVQPYEIFLKRALDICAGIVGCLITAILFIFIAPAIKIADPKGPVFFGQERVGKNGRKFKIYKFRSMYSDAEERKKELMDKNKMSGLMFKIDADPRIIGSGPDGKRKGLGHFLRASSLDEFPNFWSILKGDMSLVGTRPPTMDEYEKYELHHKSRLAAKPGLTGIWQVSGRSDFTDFEEVVKLDNEYIKNWTIGLDIKIILKTVVVVIARRGSV</sequence>
<feature type="transmembrane region" description="Helical" evidence="7">
    <location>
        <begin position="81"/>
        <end position="98"/>
    </location>
</feature>
<evidence type="ECO:0000256" key="7">
    <source>
        <dbReference type="SAM" id="Phobius"/>
    </source>
</evidence>
<feature type="transmembrane region" description="Helical" evidence="7">
    <location>
        <begin position="282"/>
        <end position="303"/>
    </location>
</feature>
<dbReference type="RefSeq" id="WP_021952360.1">
    <property type="nucleotide sequence ID" value="NZ_JACOOZ010000011.1"/>
</dbReference>
<comment type="subcellular location">
    <subcellularLocation>
        <location evidence="1">Membrane</location>
        <topology evidence="1">Multi-pass membrane protein</topology>
    </subcellularLocation>
</comment>
<evidence type="ECO:0000256" key="3">
    <source>
        <dbReference type="ARBA" id="ARBA00022679"/>
    </source>
</evidence>
<reference evidence="9 10" key="1">
    <citation type="submission" date="2020-08" db="EMBL/GenBank/DDBJ databases">
        <title>Genome public.</title>
        <authorList>
            <person name="Liu C."/>
            <person name="Sun Q."/>
        </authorList>
    </citation>
    <scope>NUCLEOTIDE SEQUENCE [LARGE SCALE GENOMIC DNA]</scope>
    <source>
        <strain evidence="9 10">BX4</strain>
    </source>
</reference>
<name>A0ABR7F5I1_9FIRM</name>
<dbReference type="PANTHER" id="PTHR30576">
    <property type="entry name" value="COLANIC BIOSYNTHESIS UDP-GLUCOSE LIPID CARRIER TRANSFERASE"/>
    <property type="match status" value="1"/>
</dbReference>
<evidence type="ECO:0000256" key="4">
    <source>
        <dbReference type="ARBA" id="ARBA00022692"/>
    </source>
</evidence>
<feature type="transmembrane region" description="Helical" evidence="7">
    <location>
        <begin position="110"/>
        <end position="128"/>
    </location>
</feature>
<dbReference type="Pfam" id="PF02397">
    <property type="entry name" value="Bac_transf"/>
    <property type="match status" value="1"/>
</dbReference>
<dbReference type="Proteomes" id="UP000597877">
    <property type="component" value="Unassembled WGS sequence"/>
</dbReference>
<proteinExistence type="inferred from homology"/>
<dbReference type="Gene3D" id="3.40.50.720">
    <property type="entry name" value="NAD(P)-binding Rossmann-like Domain"/>
    <property type="match status" value="1"/>
</dbReference>
<dbReference type="InterPro" id="IPR017475">
    <property type="entry name" value="EPS_sugar_tfrase"/>
</dbReference>
<comment type="caution">
    <text evidence="9">The sequence shown here is derived from an EMBL/GenBank/DDBJ whole genome shotgun (WGS) entry which is preliminary data.</text>
</comment>
<evidence type="ECO:0000256" key="2">
    <source>
        <dbReference type="ARBA" id="ARBA00006464"/>
    </source>
</evidence>
<dbReference type="EMBL" id="JACOOZ010000011">
    <property type="protein sequence ID" value="MBC5668871.1"/>
    <property type="molecule type" value="Genomic_DNA"/>
</dbReference>
<evidence type="ECO:0000313" key="10">
    <source>
        <dbReference type="Proteomes" id="UP000597877"/>
    </source>
</evidence>
<protein>
    <submittedName>
        <fullName evidence="9">Sugar transferase</fullName>
    </submittedName>
</protein>